<dbReference type="RefSeq" id="WP_306088554.1">
    <property type="nucleotide sequence ID" value="NZ_CP120992.1"/>
</dbReference>
<keyword evidence="3" id="KW-1185">Reference proteome</keyword>
<dbReference type="EMBL" id="CP120992">
    <property type="protein sequence ID" value="WLQ41661.1"/>
    <property type="molecule type" value="Genomic_DNA"/>
</dbReference>
<reference evidence="2 3" key="1">
    <citation type="submission" date="2023-03" db="EMBL/GenBank/DDBJ databases">
        <title>Isolation and description of six Streptomyces strains from soil environments, able to metabolize different microbial glucans.</title>
        <authorList>
            <person name="Widen T."/>
            <person name="Larsbrink J."/>
        </authorList>
    </citation>
    <scope>NUCLEOTIDE SEQUENCE [LARGE SCALE GENOMIC DNA]</scope>
    <source>
        <strain evidence="2 3">Mut2</strain>
    </source>
</reference>
<sequence>MSEQTADHNSIIDAIVSNSGRCTLPYQQAHRGEAFGTAFWFNDLLSEDDDGNATYRQYLLTAGALTRYDLAEIRLRPGLSESAMSAGALMMLRFQEGWIPLGDSGVSVLPTDVLHALARRKKWAWATDEITDGMAATAEDVARLGDAPVAAYVLGHDVGPDRTQREQAVIVGKVVRSGDHGGFVWDGRVPQGCAGAPVFVGLQLEGSRFKLVCLGVLLPGEGGNEGGNEGDGDGPRHPVATFDRIRIAVRGLPEASASGAGTAPAAKSRWWHGRR</sequence>
<evidence type="ECO:0000256" key="1">
    <source>
        <dbReference type="SAM" id="MobiDB-lite"/>
    </source>
</evidence>
<name>A0ABY9I4C1_9ACTN</name>
<gene>
    <name evidence="2" type="ORF">P8A22_17715</name>
</gene>
<evidence type="ECO:0000313" key="3">
    <source>
        <dbReference type="Proteomes" id="UP001229952"/>
    </source>
</evidence>
<feature type="region of interest" description="Disordered" evidence="1">
    <location>
        <begin position="253"/>
        <end position="275"/>
    </location>
</feature>
<feature type="compositionally biased region" description="Low complexity" evidence="1">
    <location>
        <begin position="255"/>
        <end position="266"/>
    </location>
</feature>
<evidence type="ECO:0000313" key="2">
    <source>
        <dbReference type="EMBL" id="WLQ41661.1"/>
    </source>
</evidence>
<accession>A0ABY9I4C1</accession>
<proteinExistence type="predicted"/>
<organism evidence="2 3">
    <name type="scientific">Streptomyces laculatispora</name>
    <dbReference type="NCBI Taxonomy" id="887464"/>
    <lineage>
        <taxon>Bacteria</taxon>
        <taxon>Bacillati</taxon>
        <taxon>Actinomycetota</taxon>
        <taxon>Actinomycetes</taxon>
        <taxon>Kitasatosporales</taxon>
        <taxon>Streptomycetaceae</taxon>
        <taxon>Streptomyces</taxon>
    </lineage>
</organism>
<dbReference type="Proteomes" id="UP001229952">
    <property type="component" value="Chromosome"/>
</dbReference>
<protein>
    <submittedName>
        <fullName evidence="2">Uncharacterized protein</fullName>
    </submittedName>
</protein>